<dbReference type="Pfam" id="PF18552">
    <property type="entry name" value="PheRS_DBD1"/>
    <property type="match status" value="1"/>
</dbReference>
<evidence type="ECO:0000259" key="1">
    <source>
        <dbReference type="Pfam" id="PF18552"/>
    </source>
</evidence>
<accession>A0AA38FST5</accession>
<feature type="non-terminal residue" evidence="2">
    <location>
        <position position="1"/>
    </location>
</feature>
<comment type="caution">
    <text evidence="2">The sequence shown here is derived from an EMBL/GenBank/DDBJ whole genome shotgun (WGS) entry which is preliminary data.</text>
</comment>
<evidence type="ECO:0000313" key="3">
    <source>
        <dbReference type="Proteomes" id="UP000824469"/>
    </source>
</evidence>
<gene>
    <name evidence="2" type="ORF">KI387_037416</name>
</gene>
<sequence length="51" mass="5543">GNMAEDAVLGYLQSHDEIDDSGQFADSKGIDHSDLLNVIKSLHGFRLVDAK</sequence>
<organism evidence="2 3">
    <name type="scientific">Taxus chinensis</name>
    <name type="common">Chinese yew</name>
    <name type="synonym">Taxus wallichiana var. chinensis</name>
    <dbReference type="NCBI Taxonomy" id="29808"/>
    <lineage>
        <taxon>Eukaryota</taxon>
        <taxon>Viridiplantae</taxon>
        <taxon>Streptophyta</taxon>
        <taxon>Embryophyta</taxon>
        <taxon>Tracheophyta</taxon>
        <taxon>Spermatophyta</taxon>
        <taxon>Pinopsida</taxon>
        <taxon>Pinidae</taxon>
        <taxon>Conifers II</taxon>
        <taxon>Cupressales</taxon>
        <taxon>Taxaceae</taxon>
        <taxon>Taxus</taxon>
    </lineage>
</organism>
<dbReference type="AlphaFoldDB" id="A0AA38FST5"/>
<keyword evidence="3" id="KW-1185">Reference proteome</keyword>
<dbReference type="InterPro" id="IPR040724">
    <property type="entry name" value="PheRS_DBD1"/>
</dbReference>
<name>A0AA38FST5_TAXCH</name>
<feature type="non-terminal residue" evidence="2">
    <location>
        <position position="51"/>
    </location>
</feature>
<dbReference type="Gene3D" id="3.30.1370.240">
    <property type="match status" value="1"/>
</dbReference>
<reference evidence="2 3" key="1">
    <citation type="journal article" date="2021" name="Nat. Plants">
        <title>The Taxus genome provides insights into paclitaxel biosynthesis.</title>
        <authorList>
            <person name="Xiong X."/>
            <person name="Gou J."/>
            <person name="Liao Q."/>
            <person name="Li Y."/>
            <person name="Zhou Q."/>
            <person name="Bi G."/>
            <person name="Li C."/>
            <person name="Du R."/>
            <person name="Wang X."/>
            <person name="Sun T."/>
            <person name="Guo L."/>
            <person name="Liang H."/>
            <person name="Lu P."/>
            <person name="Wu Y."/>
            <person name="Zhang Z."/>
            <person name="Ro D.K."/>
            <person name="Shang Y."/>
            <person name="Huang S."/>
            <person name="Yan J."/>
        </authorList>
    </citation>
    <scope>NUCLEOTIDE SEQUENCE [LARGE SCALE GENOMIC DNA]</scope>
    <source>
        <strain evidence="2">Ta-2019</strain>
    </source>
</reference>
<dbReference type="Proteomes" id="UP000824469">
    <property type="component" value="Unassembled WGS sequence"/>
</dbReference>
<proteinExistence type="predicted"/>
<evidence type="ECO:0000313" key="2">
    <source>
        <dbReference type="EMBL" id="KAH9309505.1"/>
    </source>
</evidence>
<protein>
    <recommendedName>
        <fullName evidence="1">PheRS DNA binding domain-containing protein</fullName>
    </recommendedName>
</protein>
<dbReference type="EMBL" id="JAHRHJ020000007">
    <property type="protein sequence ID" value="KAH9309505.1"/>
    <property type="molecule type" value="Genomic_DNA"/>
</dbReference>
<feature type="domain" description="PheRS DNA binding" evidence="1">
    <location>
        <begin position="5"/>
        <end position="50"/>
    </location>
</feature>